<dbReference type="RefSeq" id="WP_162084540.1">
    <property type="nucleotide sequence ID" value="NZ_AP021881.1"/>
</dbReference>
<dbReference type="EMBL" id="AP021881">
    <property type="protein sequence ID" value="BBP00646.1"/>
    <property type="molecule type" value="Genomic_DNA"/>
</dbReference>
<proteinExistence type="predicted"/>
<dbReference type="AlphaFoldDB" id="A0A809RG75"/>
<organism evidence="2 3">
    <name type="scientific">Sulfuriferula nivalis</name>
    <dbReference type="NCBI Taxonomy" id="2675298"/>
    <lineage>
        <taxon>Bacteria</taxon>
        <taxon>Pseudomonadati</taxon>
        <taxon>Pseudomonadota</taxon>
        <taxon>Betaproteobacteria</taxon>
        <taxon>Nitrosomonadales</taxon>
        <taxon>Sulfuricellaceae</taxon>
        <taxon>Sulfuriferula</taxon>
    </lineage>
</organism>
<name>A0A809RG75_9PROT</name>
<feature type="coiled-coil region" evidence="1">
    <location>
        <begin position="122"/>
        <end position="166"/>
    </location>
</feature>
<evidence type="ECO:0000256" key="1">
    <source>
        <dbReference type="SAM" id="Coils"/>
    </source>
</evidence>
<accession>A0A809RG75</accession>
<evidence type="ECO:0000313" key="3">
    <source>
        <dbReference type="Proteomes" id="UP000463939"/>
    </source>
</evidence>
<dbReference type="KEGG" id="sniv:SFSGTM_13540"/>
<protein>
    <submittedName>
        <fullName evidence="2">Uncharacterized protein</fullName>
    </submittedName>
</protein>
<keyword evidence="1" id="KW-0175">Coiled coil</keyword>
<reference evidence="3" key="1">
    <citation type="submission" date="2019-11" db="EMBL/GenBank/DDBJ databases">
        <title>Isolation and characterization of a novel species in the genus Sulfuriferula.</title>
        <authorList>
            <person name="Mochizuki J."/>
            <person name="Kojima H."/>
            <person name="Fukui M."/>
        </authorList>
    </citation>
    <scope>NUCLEOTIDE SEQUENCE [LARGE SCALE GENOMIC DNA]</scope>
    <source>
        <strain evidence="3">SGTM</strain>
    </source>
</reference>
<evidence type="ECO:0000313" key="2">
    <source>
        <dbReference type="EMBL" id="BBP00646.1"/>
    </source>
</evidence>
<keyword evidence="3" id="KW-1185">Reference proteome</keyword>
<gene>
    <name evidence="2" type="ORF">SFSGTM_13540</name>
</gene>
<dbReference type="Proteomes" id="UP000463939">
    <property type="component" value="Chromosome"/>
</dbReference>
<dbReference type="PROSITE" id="PS51257">
    <property type="entry name" value="PROKAR_LIPOPROTEIN"/>
    <property type="match status" value="1"/>
</dbReference>
<sequence length="184" mass="21018">MYIRNIVVLIVTSIMLGACNTLPVGSNSWSPGLPVRQTDNLLAYFAVVRAQSAAELDVEHDKAMQQLAQYGTNPYRVRLALLLMLPNSRFHSDAAAIALLNDVLKETHAEPTPMQNFASFLLIKLNEQQRAVDEQMQRVRNEQKRNEELAQKLKDEQKHSDDLQIKVDAIKNMEKNMMHRDKHL</sequence>